<organism evidence="1 2">
    <name type="scientific">Dallia pectoralis</name>
    <name type="common">Alaska blackfish</name>
    <dbReference type="NCBI Taxonomy" id="75939"/>
    <lineage>
        <taxon>Eukaryota</taxon>
        <taxon>Metazoa</taxon>
        <taxon>Chordata</taxon>
        <taxon>Craniata</taxon>
        <taxon>Vertebrata</taxon>
        <taxon>Euteleostomi</taxon>
        <taxon>Actinopterygii</taxon>
        <taxon>Neopterygii</taxon>
        <taxon>Teleostei</taxon>
        <taxon>Protacanthopterygii</taxon>
        <taxon>Esociformes</taxon>
        <taxon>Umbridae</taxon>
        <taxon>Dallia</taxon>
    </lineage>
</organism>
<sequence>MDMFAIRAYRRRREGTHVPRSSRGSWSCDQRALPTFLPAWQREAERRRKREGGERDRAREQACSAASGFPVTRGPGMGGAGLAPVGPRLSLGVGGHGVAVERLGSHPAADRITPENFLMETQRRLLGEIRELCEGNATRLGVAAETVPPQPRSPEDALATGRRA</sequence>
<gene>
    <name evidence="1" type="ORF">DPEC_G00291470</name>
</gene>
<dbReference type="EMBL" id="CM055754">
    <property type="protein sequence ID" value="KAJ7990878.1"/>
    <property type="molecule type" value="Genomic_DNA"/>
</dbReference>
<accession>A0ACC2FHH3</accession>
<protein>
    <submittedName>
        <fullName evidence="1">Uncharacterized protein</fullName>
    </submittedName>
</protein>
<name>A0ACC2FHH3_DALPE</name>
<proteinExistence type="predicted"/>
<reference evidence="1" key="1">
    <citation type="submission" date="2021-05" db="EMBL/GenBank/DDBJ databases">
        <authorList>
            <person name="Pan Q."/>
            <person name="Jouanno E."/>
            <person name="Zahm M."/>
            <person name="Klopp C."/>
            <person name="Cabau C."/>
            <person name="Louis A."/>
            <person name="Berthelot C."/>
            <person name="Parey E."/>
            <person name="Roest Crollius H."/>
            <person name="Montfort J."/>
            <person name="Robinson-Rechavi M."/>
            <person name="Bouchez O."/>
            <person name="Lampietro C."/>
            <person name="Lopez Roques C."/>
            <person name="Donnadieu C."/>
            <person name="Postlethwait J."/>
            <person name="Bobe J."/>
            <person name="Dillon D."/>
            <person name="Chandos A."/>
            <person name="von Hippel F."/>
            <person name="Guiguen Y."/>
        </authorList>
    </citation>
    <scope>NUCLEOTIDE SEQUENCE</scope>
    <source>
        <strain evidence="1">YG-Jan2019</strain>
    </source>
</reference>
<keyword evidence="2" id="KW-1185">Reference proteome</keyword>
<dbReference type="Proteomes" id="UP001157502">
    <property type="component" value="Chromosome 27"/>
</dbReference>
<evidence type="ECO:0000313" key="1">
    <source>
        <dbReference type="EMBL" id="KAJ7990878.1"/>
    </source>
</evidence>
<evidence type="ECO:0000313" key="2">
    <source>
        <dbReference type="Proteomes" id="UP001157502"/>
    </source>
</evidence>
<comment type="caution">
    <text evidence="1">The sequence shown here is derived from an EMBL/GenBank/DDBJ whole genome shotgun (WGS) entry which is preliminary data.</text>
</comment>